<keyword evidence="2" id="KW-1133">Transmembrane helix</keyword>
<feature type="transmembrane region" description="Helical" evidence="2">
    <location>
        <begin position="152"/>
        <end position="171"/>
    </location>
</feature>
<dbReference type="Pfam" id="PF10825">
    <property type="entry name" value="DUF2752"/>
    <property type="match status" value="1"/>
</dbReference>
<proteinExistence type="predicted"/>
<accession>A0A6J6BEY8</accession>
<dbReference type="AlphaFoldDB" id="A0A6J6BEY8"/>
<evidence type="ECO:0000313" key="3">
    <source>
        <dbReference type="EMBL" id="CAB4537532.1"/>
    </source>
</evidence>
<gene>
    <name evidence="3" type="ORF">UFOPK1358_00834</name>
    <name evidence="4" type="ORF">UFOPK2766_02200</name>
</gene>
<dbReference type="EMBL" id="CAEZYU010000153">
    <property type="protein sequence ID" value="CAB4760771.1"/>
    <property type="molecule type" value="Genomic_DNA"/>
</dbReference>
<organism evidence="3">
    <name type="scientific">freshwater metagenome</name>
    <dbReference type="NCBI Taxonomy" id="449393"/>
    <lineage>
        <taxon>unclassified sequences</taxon>
        <taxon>metagenomes</taxon>
        <taxon>ecological metagenomes</taxon>
    </lineage>
</organism>
<keyword evidence="2" id="KW-0812">Transmembrane</keyword>
<evidence type="ECO:0000256" key="1">
    <source>
        <dbReference type="SAM" id="MobiDB-lite"/>
    </source>
</evidence>
<dbReference type="InterPro" id="IPR021215">
    <property type="entry name" value="DUF2752"/>
</dbReference>
<protein>
    <submittedName>
        <fullName evidence="3">Unannotated protein</fullName>
    </submittedName>
</protein>
<feature type="transmembrane region" description="Helical" evidence="2">
    <location>
        <begin position="118"/>
        <end position="140"/>
    </location>
</feature>
<name>A0A6J6BEY8_9ZZZZ</name>
<reference evidence="3" key="1">
    <citation type="submission" date="2020-05" db="EMBL/GenBank/DDBJ databases">
        <authorList>
            <person name="Chiriac C."/>
            <person name="Salcher M."/>
            <person name="Ghai R."/>
            <person name="Kavagutti S V."/>
        </authorList>
    </citation>
    <scope>NUCLEOTIDE SEQUENCE</scope>
</reference>
<evidence type="ECO:0000256" key="2">
    <source>
        <dbReference type="SAM" id="Phobius"/>
    </source>
</evidence>
<dbReference type="EMBL" id="CAEZSF010000066">
    <property type="protein sequence ID" value="CAB4537532.1"/>
    <property type="molecule type" value="Genomic_DNA"/>
</dbReference>
<evidence type="ECO:0000313" key="4">
    <source>
        <dbReference type="EMBL" id="CAB4760771.1"/>
    </source>
</evidence>
<feature type="region of interest" description="Disordered" evidence="1">
    <location>
        <begin position="1"/>
        <end position="49"/>
    </location>
</feature>
<sequence length="185" mass="19664">MSSGLDQTDQTKQTDQEEFVVSSDSESEVEPSLNSDRQGTTNVPPGVPDRPVWRTPLIAGAAAACGCVAIALVNPTDTGVPVCWSRAILGVDCPLCGGLRATNALMRGRFLEAADHNVLVAVALPVVAVVWVLFVVTAVAGRPFRIPKIPRWAIWVLAVLVASFTVLRNTGGPAWVDWLASGSYR</sequence>
<keyword evidence="2" id="KW-0472">Membrane</keyword>
<feature type="compositionally biased region" description="Low complexity" evidence="1">
    <location>
        <begin position="1"/>
        <end position="24"/>
    </location>
</feature>
<feature type="compositionally biased region" description="Polar residues" evidence="1">
    <location>
        <begin position="33"/>
        <end position="43"/>
    </location>
</feature>